<evidence type="ECO:0000313" key="1">
    <source>
        <dbReference type="EMBL" id="CAK8997075.1"/>
    </source>
</evidence>
<dbReference type="PANTHER" id="PTHR48462">
    <property type="entry name" value="PROTEIN, PUTATIVE-RELATED"/>
    <property type="match status" value="1"/>
</dbReference>
<organism evidence="1 3">
    <name type="scientific">Durusdinium trenchii</name>
    <dbReference type="NCBI Taxonomy" id="1381693"/>
    <lineage>
        <taxon>Eukaryota</taxon>
        <taxon>Sar</taxon>
        <taxon>Alveolata</taxon>
        <taxon>Dinophyceae</taxon>
        <taxon>Suessiales</taxon>
        <taxon>Symbiodiniaceae</taxon>
        <taxon>Durusdinium</taxon>
    </lineage>
</organism>
<comment type="caution">
    <text evidence="1">The sequence shown here is derived from an EMBL/GenBank/DDBJ whole genome shotgun (WGS) entry which is preliminary data.</text>
</comment>
<protein>
    <submittedName>
        <fullName evidence="1">132 kDa protein</fullName>
    </submittedName>
</protein>
<accession>A0ABP0I3C5</accession>
<sequence>MPALVAARGHCDVCFAYLDDVVLAGDADQLARGLQALQAVTHNIGLQLEPSKCELVCLSGQATPAMLQSFPSGMGVNTSGNFSFLGAAVGDDAYCNRHTFSERVAPAKPSLEALADLPDAQTALLLLRHCQSHVKVTHAMRVTPPHSHSTSLQAFDEQVLACLERIGGLPLTTNTWLQASLAIKAGGLGLALHAPAAYLASVGHLGAPCTELDPSYRVVPPPASQALALYNQTVLPEDQLASLAPSHQQRDLSAAVDKAQSAHLTVSTTGEAAKGHLQLVQQPGAGAWLTALPADNLGLHINTHLFRVLLRLRLRLPIAPSDGYCPLCDGVADSFGDHARVCPCGGDRGKRHNRLRNFFAAKLAAAGFSPELEKPGLLPARPEDSGFCEAGRPPCASARRPADVWVPGWGLHGPAAFDFAVSSGLRSGVLPATVGNGGHATLVYEERKRIHQRTEAQCRAQGQFLPLVAKGTAGGWGPTALGVFRQLGGFLAARTGERSSRLTEQLLQGFSVTLQRENARAVVRRLPDDFTTFQALSEP</sequence>
<dbReference type="EMBL" id="CAXAMM010002692">
    <property type="protein sequence ID" value="CAK8997125.1"/>
    <property type="molecule type" value="Genomic_DNA"/>
</dbReference>
<dbReference type="EMBL" id="CAXAMM010002681">
    <property type="protein sequence ID" value="CAK8997075.1"/>
    <property type="molecule type" value="Genomic_DNA"/>
</dbReference>
<gene>
    <name evidence="1" type="ORF">SCF082_LOCUS5073</name>
    <name evidence="2" type="ORF">SCF082_LOCUS5091</name>
</gene>
<dbReference type="Proteomes" id="UP001642464">
    <property type="component" value="Unassembled WGS sequence"/>
</dbReference>
<evidence type="ECO:0000313" key="2">
    <source>
        <dbReference type="EMBL" id="CAK8997125.1"/>
    </source>
</evidence>
<dbReference type="PANTHER" id="PTHR48462:SF1">
    <property type="entry name" value="PROTEIN, PUTATIVE-RELATED"/>
    <property type="match status" value="1"/>
</dbReference>
<evidence type="ECO:0000313" key="3">
    <source>
        <dbReference type="Proteomes" id="UP001642464"/>
    </source>
</evidence>
<name>A0ABP0I3C5_9DINO</name>
<reference evidence="1 3" key="1">
    <citation type="submission" date="2024-02" db="EMBL/GenBank/DDBJ databases">
        <authorList>
            <person name="Chen Y."/>
            <person name="Shah S."/>
            <person name="Dougan E. K."/>
            <person name="Thang M."/>
            <person name="Chan C."/>
        </authorList>
    </citation>
    <scope>NUCLEOTIDE SEQUENCE [LARGE SCALE GENOMIC DNA]</scope>
</reference>
<proteinExistence type="predicted"/>
<keyword evidence="3" id="KW-1185">Reference proteome</keyword>